<sequence>MQTTWLQRLLLWLNQLFQPKRKSYSPPRIIRKWYGTHCTVFRIERNTPGGISTYRITSVYGTCDYLLTLDYLPELHWARMVGEFGESPVNMGFLDEQPNPACTHRFAVFRVWRNGGSTPIGIWDVNLENINSSSAFREMASRRSIAGVALSPLSIIHNKKITGFDWQSRMERLNWLQMLETRAKKELENPHHSLQAVAIYLEAHE</sequence>
<evidence type="ECO:0000313" key="1">
    <source>
        <dbReference type="EMBL" id="AUB36031.1"/>
    </source>
</evidence>
<organism evidence="1 2">
    <name type="scientific">Nostoc flagelliforme CCNUN1</name>
    <dbReference type="NCBI Taxonomy" id="2038116"/>
    <lineage>
        <taxon>Bacteria</taxon>
        <taxon>Bacillati</taxon>
        <taxon>Cyanobacteriota</taxon>
        <taxon>Cyanophyceae</taxon>
        <taxon>Nostocales</taxon>
        <taxon>Nostocaceae</taxon>
        <taxon>Nostoc</taxon>
    </lineage>
</organism>
<dbReference type="EMBL" id="CP024785">
    <property type="protein sequence ID" value="AUB36031.1"/>
    <property type="molecule type" value="Genomic_DNA"/>
</dbReference>
<dbReference type="AlphaFoldDB" id="A0A2K8SKR3"/>
<protein>
    <submittedName>
        <fullName evidence="1">Uncharacterized protein</fullName>
    </submittedName>
</protein>
<proteinExistence type="predicted"/>
<accession>A0A2K8SKR3</accession>
<evidence type="ECO:0000313" key="2">
    <source>
        <dbReference type="Proteomes" id="UP000232003"/>
    </source>
</evidence>
<name>A0A2K8SKR3_9NOSO</name>
<reference evidence="1 2" key="1">
    <citation type="submission" date="2017-11" db="EMBL/GenBank/DDBJ databases">
        <title>Complete genome of a free-living desiccation-tolerant cyanobacterium and its photosynthetic adaptation to extreme terrestrial habitat.</title>
        <authorList>
            <person name="Shang J."/>
        </authorList>
    </citation>
    <scope>NUCLEOTIDE SEQUENCE [LARGE SCALE GENOMIC DNA]</scope>
    <source>
        <strain evidence="1 2">CCNUN1</strain>
    </source>
</reference>
<dbReference type="RefSeq" id="WP_157816404.1">
    <property type="nucleotide sequence ID" value="NZ_CAWNNC010000001.1"/>
</dbReference>
<keyword evidence="2" id="KW-1185">Reference proteome</keyword>
<dbReference type="Proteomes" id="UP000232003">
    <property type="component" value="Chromosome"/>
</dbReference>
<dbReference type="KEGG" id="nfl:COO91_01930"/>
<gene>
    <name evidence="1" type="ORF">COO91_01930</name>
</gene>
<dbReference type="OrthoDB" id="488575at2"/>